<dbReference type="NCBIfam" id="TIGR03506">
    <property type="entry name" value="FlgEFG_subfam"/>
    <property type="match status" value="1"/>
</dbReference>
<dbReference type="Proteomes" id="UP001596494">
    <property type="component" value="Unassembled WGS sequence"/>
</dbReference>
<name>A0ABW2JY83_9BACI</name>
<evidence type="ECO:0000256" key="2">
    <source>
        <dbReference type="RuleBase" id="RU362116"/>
    </source>
</evidence>
<dbReference type="Pfam" id="PF06429">
    <property type="entry name" value="Flg_bbr_C"/>
    <property type="match status" value="1"/>
</dbReference>
<dbReference type="RefSeq" id="WP_289216101.1">
    <property type="nucleotide sequence ID" value="NZ_JAPVRC010000005.1"/>
</dbReference>
<dbReference type="SUPFAM" id="SSF117143">
    <property type="entry name" value="Flagellar hook protein flgE"/>
    <property type="match status" value="1"/>
</dbReference>
<comment type="subcellular location">
    <subcellularLocation>
        <location evidence="2">Bacterial flagellum basal body</location>
    </subcellularLocation>
</comment>
<evidence type="ECO:0000259" key="3">
    <source>
        <dbReference type="Pfam" id="PF00460"/>
    </source>
</evidence>
<keyword evidence="2" id="KW-0975">Bacterial flagellum</keyword>
<feature type="domain" description="Flagellar basal body rod protein N-terminal" evidence="3">
    <location>
        <begin position="8"/>
        <end position="35"/>
    </location>
</feature>
<dbReference type="InterPro" id="IPR001444">
    <property type="entry name" value="Flag_bb_rod_N"/>
</dbReference>
<dbReference type="InterPro" id="IPR037925">
    <property type="entry name" value="FlgE/F/G-like"/>
</dbReference>
<dbReference type="PANTHER" id="PTHR30435">
    <property type="entry name" value="FLAGELLAR PROTEIN"/>
    <property type="match status" value="1"/>
</dbReference>
<proteinExistence type="inferred from homology"/>
<protein>
    <submittedName>
        <fullName evidence="5">Flagellar hook-basal body protein</fullName>
    </submittedName>
</protein>
<reference evidence="6" key="1">
    <citation type="journal article" date="2019" name="Int. J. Syst. Evol. Microbiol.">
        <title>The Global Catalogue of Microorganisms (GCM) 10K type strain sequencing project: providing services to taxonomists for standard genome sequencing and annotation.</title>
        <authorList>
            <consortium name="The Broad Institute Genomics Platform"/>
            <consortium name="The Broad Institute Genome Sequencing Center for Infectious Disease"/>
            <person name="Wu L."/>
            <person name="Ma J."/>
        </authorList>
    </citation>
    <scope>NUCLEOTIDE SEQUENCE [LARGE SCALE GENOMIC DNA]</scope>
    <source>
        <strain evidence="6">CCUG 73951</strain>
    </source>
</reference>
<dbReference type="InterPro" id="IPR010930">
    <property type="entry name" value="Flg_bb/hook_C_dom"/>
</dbReference>
<keyword evidence="5" id="KW-0966">Cell projection</keyword>
<comment type="similarity">
    <text evidence="1 2">Belongs to the flagella basal body rod proteins family.</text>
</comment>
<evidence type="ECO:0000313" key="6">
    <source>
        <dbReference type="Proteomes" id="UP001596494"/>
    </source>
</evidence>
<dbReference type="InterPro" id="IPR019776">
    <property type="entry name" value="Flagellar_basal_body_rod_CS"/>
</dbReference>
<sequence length="269" mass="29365">MNLSMMQASNTMGQLQHKLDLIGNNLANTNTPGYKSRQADFASLLTQQINNQFDEEAEVNRLTPDGIRIGSGAKLAHTNIDLTQGTMQATGRGMDIALLEDHHLFQLQTETENGVETQYTRSGNLYLSPLDNGEMMLTASNGSPILDNNGEPLTFAANFQDLQVREDGAIVVLRDGEEAVEGQLGIVEAVRPRMLEATGENRFRVPDEAVDGVIVEADGQVRAGTLESSNVDIAKQMTDMQNAQRAYSFNSRSISTGDEMMGLVNQLRS</sequence>
<accession>A0ABW2JY83</accession>
<keyword evidence="5" id="KW-0969">Cilium</keyword>
<gene>
    <name evidence="5" type="ORF">ACFQMN_00365</name>
</gene>
<dbReference type="PANTHER" id="PTHR30435:SF19">
    <property type="entry name" value="FLAGELLAR BASAL-BODY ROD PROTEIN FLGG"/>
    <property type="match status" value="1"/>
</dbReference>
<dbReference type="Pfam" id="PF00460">
    <property type="entry name" value="Flg_bb_rod"/>
    <property type="match status" value="1"/>
</dbReference>
<evidence type="ECO:0000259" key="4">
    <source>
        <dbReference type="Pfam" id="PF06429"/>
    </source>
</evidence>
<feature type="domain" description="Flagellar basal-body/hook protein C-terminal" evidence="4">
    <location>
        <begin position="223"/>
        <end position="267"/>
    </location>
</feature>
<comment type="caution">
    <text evidence="5">The sequence shown here is derived from an EMBL/GenBank/DDBJ whole genome shotgun (WGS) entry which is preliminary data.</text>
</comment>
<evidence type="ECO:0000256" key="1">
    <source>
        <dbReference type="ARBA" id="ARBA00009677"/>
    </source>
</evidence>
<dbReference type="EMBL" id="JBHTBY010000001">
    <property type="protein sequence ID" value="MFC7319333.1"/>
    <property type="molecule type" value="Genomic_DNA"/>
</dbReference>
<dbReference type="PROSITE" id="PS00588">
    <property type="entry name" value="FLAGELLA_BB_ROD"/>
    <property type="match status" value="1"/>
</dbReference>
<keyword evidence="5" id="KW-0282">Flagellum</keyword>
<keyword evidence="6" id="KW-1185">Reference proteome</keyword>
<organism evidence="5 6">
    <name type="scientific">Halobacillus campisalis</name>
    <dbReference type="NCBI Taxonomy" id="435909"/>
    <lineage>
        <taxon>Bacteria</taxon>
        <taxon>Bacillati</taxon>
        <taxon>Bacillota</taxon>
        <taxon>Bacilli</taxon>
        <taxon>Bacillales</taxon>
        <taxon>Bacillaceae</taxon>
        <taxon>Halobacillus</taxon>
    </lineage>
</organism>
<dbReference type="InterPro" id="IPR020013">
    <property type="entry name" value="Flagellar_FlgE/F/G"/>
</dbReference>
<evidence type="ECO:0000313" key="5">
    <source>
        <dbReference type="EMBL" id="MFC7319333.1"/>
    </source>
</evidence>